<name>A0ABR3LKV5_9TELE</name>
<dbReference type="Proteomes" id="UP001558613">
    <property type="component" value="Unassembled WGS sequence"/>
</dbReference>
<protein>
    <submittedName>
        <fullName evidence="1">Uncharacterized protein</fullName>
    </submittedName>
</protein>
<accession>A0ABR3LKV5</accession>
<organism evidence="1 2">
    <name type="scientific">Cirrhinus molitorella</name>
    <name type="common">mud carp</name>
    <dbReference type="NCBI Taxonomy" id="172907"/>
    <lineage>
        <taxon>Eukaryota</taxon>
        <taxon>Metazoa</taxon>
        <taxon>Chordata</taxon>
        <taxon>Craniata</taxon>
        <taxon>Vertebrata</taxon>
        <taxon>Euteleostomi</taxon>
        <taxon>Actinopterygii</taxon>
        <taxon>Neopterygii</taxon>
        <taxon>Teleostei</taxon>
        <taxon>Ostariophysi</taxon>
        <taxon>Cypriniformes</taxon>
        <taxon>Cyprinidae</taxon>
        <taxon>Labeoninae</taxon>
        <taxon>Labeonini</taxon>
        <taxon>Cirrhinus</taxon>
    </lineage>
</organism>
<sequence>MNKTNYVDAWRFAAVLRFFLGADGGSRERVAFWRSVPIAGVFRRQMSVRFIQERRETPLCERSLQKTCR</sequence>
<evidence type="ECO:0000313" key="1">
    <source>
        <dbReference type="EMBL" id="KAL1253550.1"/>
    </source>
</evidence>
<gene>
    <name evidence="1" type="ORF">QQF64_018243</name>
</gene>
<proteinExistence type="predicted"/>
<keyword evidence="2" id="KW-1185">Reference proteome</keyword>
<evidence type="ECO:0000313" key="2">
    <source>
        <dbReference type="Proteomes" id="UP001558613"/>
    </source>
</evidence>
<reference evidence="1 2" key="1">
    <citation type="submission" date="2023-09" db="EMBL/GenBank/DDBJ databases">
        <authorList>
            <person name="Wang M."/>
        </authorList>
    </citation>
    <scope>NUCLEOTIDE SEQUENCE [LARGE SCALE GENOMIC DNA]</scope>
    <source>
        <strain evidence="1">GT-2023</strain>
        <tissue evidence="1">Liver</tissue>
    </source>
</reference>
<comment type="caution">
    <text evidence="1">The sequence shown here is derived from an EMBL/GenBank/DDBJ whole genome shotgun (WGS) entry which is preliminary data.</text>
</comment>
<dbReference type="EMBL" id="JAYMGO010000021">
    <property type="protein sequence ID" value="KAL1253550.1"/>
    <property type="molecule type" value="Genomic_DNA"/>
</dbReference>